<organism evidence="2">
    <name type="scientific">hydrothermal vent metagenome</name>
    <dbReference type="NCBI Taxonomy" id="652676"/>
    <lineage>
        <taxon>unclassified sequences</taxon>
        <taxon>metagenomes</taxon>
        <taxon>ecological metagenomes</taxon>
    </lineage>
</organism>
<accession>A0A3B1E3F7</accession>
<dbReference type="PANTHER" id="PTHR15337:SF11">
    <property type="entry name" value="THIOREDOXIN DOMAIN-CONTAINING PROTEIN"/>
    <property type="match status" value="1"/>
</dbReference>
<evidence type="ECO:0000256" key="1">
    <source>
        <dbReference type="ARBA" id="ARBA00022729"/>
    </source>
</evidence>
<dbReference type="PANTHER" id="PTHR15337">
    <property type="entry name" value="ANTERIOR GRADIENT PROTEIN-RELATED"/>
    <property type="match status" value="1"/>
</dbReference>
<evidence type="ECO:0008006" key="3">
    <source>
        <dbReference type="Google" id="ProtNLM"/>
    </source>
</evidence>
<dbReference type="Pfam" id="PF13899">
    <property type="entry name" value="Thioredoxin_7"/>
    <property type="match status" value="1"/>
</dbReference>
<dbReference type="AlphaFoldDB" id="A0A3B1E3F7"/>
<proteinExistence type="predicted"/>
<sequence length="222" mass="24866">MVLSLFYVIGIFLKIGRFSCSFPLRVADTSGGAGDISSAYMFYSARMSKGSAMSSFKTMLQVVVMTGVIVSASRLTATPPPLPEGYLSSFASFRKSAVSWEKSLKAAHQHAKQTNKPILILFEASWCRYCKKLDTQTISHPKMASYINKTFIPVRLDLDRDKQIAKILGVKKIPCTIILTPEGDMLSKQVGFEKPVTYYDKIAKARELQDKVHQVKYSRFSR</sequence>
<evidence type="ECO:0000313" key="2">
    <source>
        <dbReference type="EMBL" id="VAX40175.1"/>
    </source>
</evidence>
<keyword evidence="1" id="KW-0732">Signal</keyword>
<dbReference type="InterPro" id="IPR036249">
    <property type="entry name" value="Thioredoxin-like_sf"/>
</dbReference>
<dbReference type="EMBL" id="UOGL01000407">
    <property type="protein sequence ID" value="VAX40175.1"/>
    <property type="molecule type" value="Genomic_DNA"/>
</dbReference>
<name>A0A3B1E3F7_9ZZZZ</name>
<dbReference type="InterPro" id="IPR051099">
    <property type="entry name" value="AGR/TXD"/>
</dbReference>
<dbReference type="SUPFAM" id="SSF52833">
    <property type="entry name" value="Thioredoxin-like"/>
    <property type="match status" value="1"/>
</dbReference>
<reference evidence="2" key="1">
    <citation type="submission" date="2018-06" db="EMBL/GenBank/DDBJ databases">
        <authorList>
            <person name="Zhirakovskaya E."/>
        </authorList>
    </citation>
    <scope>NUCLEOTIDE SEQUENCE</scope>
</reference>
<dbReference type="Gene3D" id="3.40.30.10">
    <property type="entry name" value="Glutaredoxin"/>
    <property type="match status" value="1"/>
</dbReference>
<protein>
    <recommendedName>
        <fullName evidence="3">Thioredoxin domain-containing protein</fullName>
    </recommendedName>
</protein>
<gene>
    <name evidence="2" type="ORF">MNBD_PLANCTO02-737</name>
</gene>